<keyword evidence="4" id="KW-0408">Iron</keyword>
<keyword evidence="3" id="KW-0560">Oxidoreductase</keyword>
<keyword evidence="1" id="KW-0001">2Fe-2S</keyword>
<dbReference type="PANTHER" id="PTHR21266:SF60">
    <property type="entry name" value="3-KETOSTEROID-9-ALPHA-MONOOXYGENASE, OXYGENASE COMPONENT"/>
    <property type="match status" value="1"/>
</dbReference>
<dbReference type="Pfam" id="PF19112">
    <property type="entry name" value="VanA_C"/>
    <property type="match status" value="1"/>
</dbReference>
<accession>A0A7W4Z698</accession>
<dbReference type="RefSeq" id="WP_183410721.1">
    <property type="nucleotide sequence ID" value="NZ_JACHWY010000002.1"/>
</dbReference>
<protein>
    <submittedName>
        <fullName evidence="7">Phenylpropionate dioxygenase-like ring-hydroxylating dioxygenase large terminal subunit</fullName>
    </submittedName>
</protein>
<dbReference type="GO" id="GO:0051537">
    <property type="term" value="F:2 iron, 2 sulfur cluster binding"/>
    <property type="evidence" value="ECO:0007669"/>
    <property type="project" value="UniProtKB-KW"/>
</dbReference>
<keyword evidence="5" id="KW-0411">Iron-sulfur</keyword>
<dbReference type="InterPro" id="IPR050584">
    <property type="entry name" value="Cholesterol_7-desaturase"/>
</dbReference>
<evidence type="ECO:0000256" key="4">
    <source>
        <dbReference type="ARBA" id="ARBA00023004"/>
    </source>
</evidence>
<evidence type="ECO:0000256" key="1">
    <source>
        <dbReference type="ARBA" id="ARBA00022714"/>
    </source>
</evidence>
<dbReference type="Gene3D" id="2.102.10.10">
    <property type="entry name" value="Rieske [2Fe-2S] iron-sulphur domain"/>
    <property type="match status" value="1"/>
</dbReference>
<dbReference type="Gene3D" id="3.90.380.10">
    <property type="entry name" value="Naphthalene 1,2-dioxygenase Alpha Subunit, Chain A, domain 1"/>
    <property type="match status" value="1"/>
</dbReference>
<evidence type="ECO:0000256" key="2">
    <source>
        <dbReference type="ARBA" id="ARBA00022723"/>
    </source>
</evidence>
<dbReference type="InterPro" id="IPR044043">
    <property type="entry name" value="VanA_C_cat"/>
</dbReference>
<dbReference type="GO" id="GO:0051213">
    <property type="term" value="F:dioxygenase activity"/>
    <property type="evidence" value="ECO:0007669"/>
    <property type="project" value="UniProtKB-KW"/>
</dbReference>
<comment type="caution">
    <text evidence="7">The sequence shown here is derived from an EMBL/GenBank/DDBJ whole genome shotgun (WGS) entry which is preliminary data.</text>
</comment>
<evidence type="ECO:0000313" key="8">
    <source>
        <dbReference type="Proteomes" id="UP000537130"/>
    </source>
</evidence>
<dbReference type="SUPFAM" id="SSF50022">
    <property type="entry name" value="ISP domain"/>
    <property type="match status" value="1"/>
</dbReference>
<dbReference type="GO" id="GO:0046872">
    <property type="term" value="F:metal ion binding"/>
    <property type="evidence" value="ECO:0007669"/>
    <property type="project" value="UniProtKB-KW"/>
</dbReference>
<name>A0A7W4Z698_9GAMM</name>
<proteinExistence type="predicted"/>
<evidence type="ECO:0000256" key="3">
    <source>
        <dbReference type="ARBA" id="ARBA00023002"/>
    </source>
</evidence>
<keyword evidence="7" id="KW-0223">Dioxygenase</keyword>
<dbReference type="Pfam" id="PF00355">
    <property type="entry name" value="Rieske"/>
    <property type="match status" value="1"/>
</dbReference>
<keyword evidence="8" id="KW-1185">Reference proteome</keyword>
<dbReference type="Proteomes" id="UP000537130">
    <property type="component" value="Unassembled WGS sequence"/>
</dbReference>
<evidence type="ECO:0000256" key="5">
    <source>
        <dbReference type="ARBA" id="ARBA00023014"/>
    </source>
</evidence>
<dbReference type="EMBL" id="JACHWY010000002">
    <property type="protein sequence ID" value="MBB3047972.1"/>
    <property type="molecule type" value="Genomic_DNA"/>
</dbReference>
<organism evidence="7 8">
    <name type="scientific">Litorivivens lipolytica</name>
    <dbReference type="NCBI Taxonomy" id="1524264"/>
    <lineage>
        <taxon>Bacteria</taxon>
        <taxon>Pseudomonadati</taxon>
        <taxon>Pseudomonadota</taxon>
        <taxon>Gammaproteobacteria</taxon>
        <taxon>Litorivivens</taxon>
    </lineage>
</organism>
<reference evidence="7 8" key="1">
    <citation type="submission" date="2020-08" db="EMBL/GenBank/DDBJ databases">
        <title>Genomic Encyclopedia of Type Strains, Phase III (KMG-III): the genomes of soil and plant-associated and newly described type strains.</title>
        <authorList>
            <person name="Whitman W."/>
        </authorList>
    </citation>
    <scope>NUCLEOTIDE SEQUENCE [LARGE SCALE GENOMIC DNA]</scope>
    <source>
        <strain evidence="7 8">CECT 8654</strain>
    </source>
</reference>
<keyword evidence="2" id="KW-0479">Metal-binding</keyword>
<dbReference type="PANTHER" id="PTHR21266">
    <property type="entry name" value="IRON-SULFUR DOMAIN CONTAINING PROTEIN"/>
    <property type="match status" value="1"/>
</dbReference>
<dbReference type="InterPro" id="IPR017941">
    <property type="entry name" value="Rieske_2Fe-2S"/>
</dbReference>
<evidence type="ECO:0000313" key="7">
    <source>
        <dbReference type="EMBL" id="MBB3047972.1"/>
    </source>
</evidence>
<sequence>MLINLWYVAEWSETLKDKPVKVKMLGQNFVLFRDAEGKANCLSDVCIHRGGSLSGGKCIDGNVACPYHGWQFDGEGKVQFIPSEGRDFRIPDRARVDAYPTEERYGMIWVFLGDLPEEERPPIPPFPEYDDPKWRAITDEWVWKAEAARVIENGIDLAHASFVHPVFGTPDTAGENKILKVEKDDLNGMSWNIQYPPQLKGDLGIRRFIRKEKQPTETIPGYHLSGYVVRIQINLNSWMSILMFDCNTPVDEHTTKTFATQLRTFFKIGLFDGGSRKRLRKVFKEDAEVIERASPNYLPENLANELSVADDKFMSSFRQSRRKLIEKGYQIDSYTVKQYEGRKVFAIPSPLRRERSDLKWVLEEIPLVQPVASLAVGEQEAVS</sequence>
<evidence type="ECO:0000259" key="6">
    <source>
        <dbReference type="PROSITE" id="PS51296"/>
    </source>
</evidence>
<dbReference type="CDD" id="cd03469">
    <property type="entry name" value="Rieske_RO_Alpha_N"/>
    <property type="match status" value="1"/>
</dbReference>
<dbReference type="SUPFAM" id="SSF55961">
    <property type="entry name" value="Bet v1-like"/>
    <property type="match status" value="1"/>
</dbReference>
<dbReference type="InterPro" id="IPR036922">
    <property type="entry name" value="Rieske_2Fe-2S_sf"/>
</dbReference>
<dbReference type="PROSITE" id="PS51296">
    <property type="entry name" value="RIESKE"/>
    <property type="match status" value="1"/>
</dbReference>
<feature type="domain" description="Rieske" evidence="6">
    <location>
        <begin position="6"/>
        <end position="110"/>
    </location>
</feature>
<gene>
    <name evidence="7" type="ORF">FHR99_002238</name>
</gene>
<dbReference type="AlphaFoldDB" id="A0A7W4Z698"/>